<evidence type="ECO:0000256" key="3">
    <source>
        <dbReference type="ARBA" id="ARBA00022490"/>
    </source>
</evidence>
<dbReference type="InterPro" id="IPR009768">
    <property type="entry name" value="MAP70"/>
</dbReference>
<protein>
    <submittedName>
        <fullName evidence="8">Uncharacterized protein</fullName>
    </submittedName>
</protein>
<feature type="region of interest" description="Disordered" evidence="7">
    <location>
        <begin position="184"/>
        <end position="204"/>
    </location>
</feature>
<dbReference type="GO" id="GO:0007010">
    <property type="term" value="P:cytoskeleton organization"/>
    <property type="evidence" value="ECO:0007669"/>
    <property type="project" value="InterPro"/>
</dbReference>
<keyword evidence="3" id="KW-0963">Cytoplasm</keyword>
<evidence type="ECO:0000256" key="5">
    <source>
        <dbReference type="ARBA" id="ARBA00023054"/>
    </source>
</evidence>
<keyword evidence="5" id="KW-0175">Coiled coil</keyword>
<keyword evidence="6" id="KW-0206">Cytoskeleton</keyword>
<dbReference type="Pfam" id="PF07058">
    <property type="entry name" value="MAP70"/>
    <property type="match status" value="1"/>
</dbReference>
<sequence length="389" mass="43502">MYAASLLSRFMTSPTKKHMGVARRVLRYVQGTLNYGIEYVKDRSAILIGLCYANLVGSEDDSRSTSGYAFSFGSGTFSWASVKQNTVALSIAEAEYVSASEATAQAIWLRFVLDDFGEMQTEATPLFCDNMSAISMAKNPVFHQKTRHINRRRRKNCWNRRWLVQRTLQIGLPLLLQVSGKSRPSSDARIISNGPSRRQSLGGAENFSRASFNGYLSRTKSNLQSGFNRSNTATAILKQAKSSSRSFDGGSRLLDRDTLVPYATGKDNTNSASDQTQMDETIGRHEERANGSLAEQSRTEHEDYVSGVLYDMLQKEVVSLRKACHEKDQTLKDKDDAIEMLAKKVDTLNKAMEVEAKKMRREVAAMEKEVSAMRVTKEPDQRARRSSAP</sequence>
<dbReference type="GO" id="GO:0005874">
    <property type="term" value="C:microtubule"/>
    <property type="evidence" value="ECO:0007669"/>
    <property type="project" value="UniProtKB-KW"/>
</dbReference>
<feature type="compositionally biased region" description="Basic and acidic residues" evidence="7">
    <location>
        <begin position="366"/>
        <end position="383"/>
    </location>
</feature>
<evidence type="ECO:0000256" key="4">
    <source>
        <dbReference type="ARBA" id="ARBA00022701"/>
    </source>
</evidence>
<comment type="similarity">
    <text evidence="2">Belongs to the MAP70 family.</text>
</comment>
<evidence type="ECO:0000313" key="9">
    <source>
        <dbReference type="Proteomes" id="UP001054821"/>
    </source>
</evidence>
<comment type="subcellular location">
    <subcellularLocation>
        <location evidence="1">Cytoplasm</location>
        <location evidence="1">Cytoskeleton</location>
    </subcellularLocation>
</comment>
<organism evidence="8 9">
    <name type="scientific">Prunus dulcis</name>
    <name type="common">Almond</name>
    <name type="synonym">Amygdalus dulcis</name>
    <dbReference type="NCBI Taxonomy" id="3755"/>
    <lineage>
        <taxon>Eukaryota</taxon>
        <taxon>Viridiplantae</taxon>
        <taxon>Streptophyta</taxon>
        <taxon>Embryophyta</taxon>
        <taxon>Tracheophyta</taxon>
        <taxon>Spermatophyta</taxon>
        <taxon>Magnoliopsida</taxon>
        <taxon>eudicotyledons</taxon>
        <taxon>Gunneridae</taxon>
        <taxon>Pentapetalae</taxon>
        <taxon>rosids</taxon>
        <taxon>fabids</taxon>
        <taxon>Rosales</taxon>
        <taxon>Rosaceae</taxon>
        <taxon>Amygdaloideae</taxon>
        <taxon>Amygdaleae</taxon>
        <taxon>Prunus</taxon>
    </lineage>
</organism>
<feature type="region of interest" description="Disordered" evidence="7">
    <location>
        <begin position="366"/>
        <end position="389"/>
    </location>
</feature>
<comment type="caution">
    <text evidence="8">The sequence shown here is derived from an EMBL/GenBank/DDBJ whole genome shotgun (WGS) entry which is preliminary data.</text>
</comment>
<keyword evidence="9" id="KW-1185">Reference proteome</keyword>
<dbReference type="PANTHER" id="PTHR31246">
    <property type="entry name" value="MICROTUBULE-ASSOCIATED PROTEIN 70-2"/>
    <property type="match status" value="1"/>
</dbReference>
<name>A0AAD4V4U3_PRUDU</name>
<evidence type="ECO:0000313" key="8">
    <source>
        <dbReference type="EMBL" id="KAI5317607.1"/>
    </source>
</evidence>
<gene>
    <name evidence="8" type="ORF">L3X38_037314</name>
</gene>
<evidence type="ECO:0000256" key="1">
    <source>
        <dbReference type="ARBA" id="ARBA00004245"/>
    </source>
</evidence>
<dbReference type="EMBL" id="JAJFAZ020000007">
    <property type="protein sequence ID" value="KAI5317607.1"/>
    <property type="molecule type" value="Genomic_DNA"/>
</dbReference>
<evidence type="ECO:0000256" key="2">
    <source>
        <dbReference type="ARBA" id="ARBA00008825"/>
    </source>
</evidence>
<dbReference type="AlphaFoldDB" id="A0AAD4V4U3"/>
<keyword evidence="4" id="KW-0493">Microtubule</keyword>
<evidence type="ECO:0000256" key="7">
    <source>
        <dbReference type="SAM" id="MobiDB-lite"/>
    </source>
</evidence>
<dbReference type="GO" id="GO:0008017">
    <property type="term" value="F:microtubule binding"/>
    <property type="evidence" value="ECO:0007669"/>
    <property type="project" value="InterPro"/>
</dbReference>
<dbReference type="CDD" id="cd09272">
    <property type="entry name" value="RNase_HI_RT_Ty1"/>
    <property type="match status" value="1"/>
</dbReference>
<dbReference type="Proteomes" id="UP001054821">
    <property type="component" value="Chromosome 7"/>
</dbReference>
<proteinExistence type="inferred from homology"/>
<evidence type="ECO:0000256" key="6">
    <source>
        <dbReference type="ARBA" id="ARBA00023212"/>
    </source>
</evidence>
<reference evidence="8 9" key="1">
    <citation type="journal article" date="2022" name="G3 (Bethesda)">
        <title>Whole-genome sequence and methylome profiling of the almond [Prunus dulcis (Mill.) D.A. Webb] cultivar 'Nonpareil'.</title>
        <authorList>
            <person name="D'Amico-Willman K.M."/>
            <person name="Ouma W.Z."/>
            <person name="Meulia T."/>
            <person name="Sideli G.M."/>
            <person name="Gradziel T.M."/>
            <person name="Fresnedo-Ramirez J."/>
        </authorList>
    </citation>
    <scope>NUCLEOTIDE SEQUENCE [LARGE SCALE GENOMIC DNA]</scope>
    <source>
        <strain evidence="8">Clone GOH B32 T37-40</strain>
    </source>
</reference>
<dbReference type="PANTHER" id="PTHR31246:SF18">
    <property type="entry name" value="MICROTUBULE-ASSOCIATED PROTEIN 70-1-LIKE"/>
    <property type="match status" value="1"/>
</dbReference>
<accession>A0AAD4V4U3</accession>